<dbReference type="RefSeq" id="WP_345534182.1">
    <property type="nucleotide sequence ID" value="NZ_BAABLD010000017.1"/>
</dbReference>
<evidence type="ECO:0000259" key="8">
    <source>
        <dbReference type="Pfam" id="PF00482"/>
    </source>
</evidence>
<evidence type="ECO:0000256" key="6">
    <source>
        <dbReference type="ARBA" id="ARBA00023136"/>
    </source>
</evidence>
<reference evidence="10" key="1">
    <citation type="journal article" date="2019" name="Int. J. Syst. Evol. Microbiol.">
        <title>The Global Catalogue of Microorganisms (GCM) 10K type strain sequencing project: providing services to taxonomists for standard genome sequencing and annotation.</title>
        <authorList>
            <consortium name="The Broad Institute Genomics Platform"/>
            <consortium name="The Broad Institute Genome Sequencing Center for Infectious Disease"/>
            <person name="Wu L."/>
            <person name="Ma J."/>
        </authorList>
    </citation>
    <scope>NUCLEOTIDE SEQUENCE [LARGE SCALE GENOMIC DNA]</scope>
    <source>
        <strain evidence="10">JCM 18715</strain>
    </source>
</reference>
<dbReference type="InterPro" id="IPR003004">
    <property type="entry name" value="GspF/PilC"/>
</dbReference>
<keyword evidence="10" id="KW-1185">Reference proteome</keyword>
<organism evidence="9 10">
    <name type="scientific">Viridibacterium curvum</name>
    <dbReference type="NCBI Taxonomy" id="1101404"/>
    <lineage>
        <taxon>Bacteria</taxon>
        <taxon>Pseudomonadati</taxon>
        <taxon>Pseudomonadota</taxon>
        <taxon>Betaproteobacteria</taxon>
        <taxon>Rhodocyclales</taxon>
        <taxon>Rhodocyclaceae</taxon>
        <taxon>Viridibacterium</taxon>
    </lineage>
</organism>
<dbReference type="InterPro" id="IPR018076">
    <property type="entry name" value="T2SS_GspF_dom"/>
</dbReference>
<proteinExistence type="inferred from homology"/>
<dbReference type="PRINTS" id="PR00812">
    <property type="entry name" value="BCTERIALGSPF"/>
</dbReference>
<evidence type="ECO:0000256" key="1">
    <source>
        <dbReference type="ARBA" id="ARBA00004651"/>
    </source>
</evidence>
<feature type="transmembrane region" description="Helical" evidence="7">
    <location>
        <begin position="371"/>
        <end position="392"/>
    </location>
</feature>
<keyword evidence="4 7" id="KW-0812">Transmembrane</keyword>
<dbReference type="Proteomes" id="UP001500547">
    <property type="component" value="Unassembled WGS sequence"/>
</dbReference>
<evidence type="ECO:0000256" key="4">
    <source>
        <dbReference type="ARBA" id="ARBA00022692"/>
    </source>
</evidence>
<evidence type="ECO:0000256" key="2">
    <source>
        <dbReference type="ARBA" id="ARBA00005745"/>
    </source>
</evidence>
<gene>
    <name evidence="9" type="ORF">GCM10025770_32710</name>
</gene>
<dbReference type="PANTHER" id="PTHR30012:SF0">
    <property type="entry name" value="TYPE II SECRETION SYSTEM PROTEIN F-RELATED"/>
    <property type="match status" value="1"/>
</dbReference>
<evidence type="ECO:0000256" key="7">
    <source>
        <dbReference type="SAM" id="Phobius"/>
    </source>
</evidence>
<accession>A0ABP9R0I0</accession>
<comment type="subcellular location">
    <subcellularLocation>
        <location evidence="1">Cell membrane</location>
        <topology evidence="1">Multi-pass membrane protein</topology>
    </subcellularLocation>
</comment>
<feature type="domain" description="Type II secretion system protein GspF" evidence="8">
    <location>
        <begin position="65"/>
        <end position="187"/>
    </location>
</feature>
<dbReference type="Pfam" id="PF00482">
    <property type="entry name" value="T2SSF"/>
    <property type="match status" value="2"/>
</dbReference>
<comment type="caution">
    <text evidence="9">The sequence shown here is derived from an EMBL/GenBank/DDBJ whole genome shotgun (WGS) entry which is preliminary data.</text>
</comment>
<dbReference type="PANTHER" id="PTHR30012">
    <property type="entry name" value="GENERAL SECRETION PATHWAY PROTEIN"/>
    <property type="match status" value="1"/>
</dbReference>
<keyword evidence="3" id="KW-1003">Cell membrane</keyword>
<evidence type="ECO:0000313" key="10">
    <source>
        <dbReference type="Proteomes" id="UP001500547"/>
    </source>
</evidence>
<evidence type="ECO:0000256" key="5">
    <source>
        <dbReference type="ARBA" id="ARBA00022989"/>
    </source>
</evidence>
<protein>
    <submittedName>
        <fullName evidence="9">Type II secretion system F family protein</fullName>
    </submittedName>
</protein>
<feature type="domain" description="Type II secretion system protein GspF" evidence="8">
    <location>
        <begin position="268"/>
        <end position="389"/>
    </location>
</feature>
<comment type="similarity">
    <text evidence="2">Belongs to the GSP F family.</text>
</comment>
<evidence type="ECO:0000256" key="3">
    <source>
        <dbReference type="ARBA" id="ARBA00022475"/>
    </source>
</evidence>
<keyword evidence="6 7" id="KW-0472">Membrane</keyword>
<evidence type="ECO:0000313" key="9">
    <source>
        <dbReference type="EMBL" id="GAA5170209.1"/>
    </source>
</evidence>
<feature type="transmembrane region" description="Helical" evidence="7">
    <location>
        <begin position="217"/>
        <end position="236"/>
    </location>
</feature>
<dbReference type="Gene3D" id="1.20.81.30">
    <property type="entry name" value="Type II secretion system (T2SS), domain F"/>
    <property type="match status" value="2"/>
</dbReference>
<keyword evidence="5 7" id="KW-1133">Transmembrane helix</keyword>
<sequence length="400" mass="44369">MAIFSYRAMDSTGRIQRGESEALNIVDLEMRLKRLGLDLITGEPATHFSGIGRARIPTRELIQFCFHMEQLTRSGVPLIDALSDLRDSTENQTFRQVIASVVESIEGGQSLSQALTEQGRIFNPVFCALVRAGEASGNLPDVLRELTESLKREDELRSFIGKLVIYPSLVLFVTLAAVVTAMMFVVPQLTRLFQNSGQTLPLQTRILVGVSNFVVSYWPAILLGLAVLIIGGVAWVRMSPRAALRWDRLKLATPIVGTVYRKIILSRFANLFSMMYASGIAIIDTVRTAQDIVGNLEMRDALQRVEQSIAEGQNVTAAFSSARLFPPLVIRMLRVGEHTGSLDHALKGVSYFYERDVKESVERLQTLLEPLLTIVLGGLMLWVATSILGPIYDIITKMKT</sequence>
<name>A0ABP9R0I0_9RHOO</name>
<dbReference type="InterPro" id="IPR042094">
    <property type="entry name" value="T2SS_GspF_sf"/>
</dbReference>
<feature type="transmembrane region" description="Helical" evidence="7">
    <location>
        <begin position="163"/>
        <end position="186"/>
    </location>
</feature>
<dbReference type="EMBL" id="BAABLD010000017">
    <property type="protein sequence ID" value="GAA5170209.1"/>
    <property type="molecule type" value="Genomic_DNA"/>
</dbReference>